<dbReference type="PANTHER" id="PTHR31920:SF37">
    <property type="entry name" value="B3 DOMAIN-CONTAINING TRANSCRIPTION FACTOR VRN1"/>
    <property type="match status" value="1"/>
</dbReference>
<dbReference type="AlphaFoldDB" id="A0A835K936"/>
<dbReference type="OrthoDB" id="623918at2759"/>
<keyword evidence="5" id="KW-0539">Nucleus</keyword>
<evidence type="ECO:0000256" key="6">
    <source>
        <dbReference type="SAM" id="Phobius"/>
    </source>
</evidence>
<keyword evidence="8" id="KW-1185">Reference proteome</keyword>
<dbReference type="GO" id="GO:0003677">
    <property type="term" value="F:DNA binding"/>
    <property type="evidence" value="ECO:0007669"/>
    <property type="project" value="UniProtKB-KW"/>
</dbReference>
<comment type="caution">
    <text evidence="7">The sequence shown here is derived from an EMBL/GenBank/DDBJ whole genome shotgun (WGS) entry which is preliminary data.</text>
</comment>
<evidence type="ECO:0000256" key="3">
    <source>
        <dbReference type="ARBA" id="ARBA00023125"/>
    </source>
</evidence>
<protein>
    <submittedName>
        <fullName evidence="7">Uncharacterized protein</fullName>
    </submittedName>
</protein>
<keyword evidence="6" id="KW-0812">Transmembrane</keyword>
<keyword evidence="3" id="KW-0238">DNA-binding</keyword>
<evidence type="ECO:0000256" key="5">
    <source>
        <dbReference type="ARBA" id="ARBA00023242"/>
    </source>
</evidence>
<dbReference type="SUPFAM" id="SSF101936">
    <property type="entry name" value="DNA-binding pseudobarrel domain"/>
    <property type="match status" value="1"/>
</dbReference>
<keyword evidence="6" id="KW-0472">Membrane</keyword>
<name>A0A835K936_9ROSI</name>
<evidence type="ECO:0000313" key="8">
    <source>
        <dbReference type="Proteomes" id="UP000657918"/>
    </source>
</evidence>
<organism evidence="7 8">
    <name type="scientific">Salix dunnii</name>
    <dbReference type="NCBI Taxonomy" id="1413687"/>
    <lineage>
        <taxon>Eukaryota</taxon>
        <taxon>Viridiplantae</taxon>
        <taxon>Streptophyta</taxon>
        <taxon>Embryophyta</taxon>
        <taxon>Tracheophyta</taxon>
        <taxon>Spermatophyta</taxon>
        <taxon>Magnoliopsida</taxon>
        <taxon>eudicotyledons</taxon>
        <taxon>Gunneridae</taxon>
        <taxon>Pentapetalae</taxon>
        <taxon>rosids</taxon>
        <taxon>fabids</taxon>
        <taxon>Malpighiales</taxon>
        <taxon>Salicaceae</taxon>
        <taxon>Saliceae</taxon>
        <taxon>Salix</taxon>
    </lineage>
</organism>
<keyword evidence="4" id="KW-0804">Transcription</keyword>
<dbReference type="PANTHER" id="PTHR31920">
    <property type="entry name" value="B3 DOMAIN-CONTAINING"/>
    <property type="match status" value="1"/>
</dbReference>
<evidence type="ECO:0000256" key="4">
    <source>
        <dbReference type="ARBA" id="ARBA00023163"/>
    </source>
</evidence>
<evidence type="ECO:0000256" key="2">
    <source>
        <dbReference type="ARBA" id="ARBA00023015"/>
    </source>
</evidence>
<feature type="transmembrane region" description="Helical" evidence="6">
    <location>
        <begin position="126"/>
        <end position="151"/>
    </location>
</feature>
<gene>
    <name evidence="7" type="ORF">SADUNF_Sadunf04G0097600</name>
</gene>
<dbReference type="InterPro" id="IPR050655">
    <property type="entry name" value="Plant_B3_domain"/>
</dbReference>
<dbReference type="Proteomes" id="UP000657918">
    <property type="component" value="Chromosome 4"/>
</dbReference>
<dbReference type="InterPro" id="IPR015300">
    <property type="entry name" value="DNA-bd_pseudobarrel_sf"/>
</dbReference>
<dbReference type="GO" id="GO:0005634">
    <property type="term" value="C:nucleus"/>
    <property type="evidence" value="ECO:0007669"/>
    <property type="project" value="UniProtKB-SubCell"/>
</dbReference>
<reference evidence="7 8" key="1">
    <citation type="submission" date="2020-10" db="EMBL/GenBank/DDBJ databases">
        <title>Plant Genome Project.</title>
        <authorList>
            <person name="Zhang R.-G."/>
        </authorList>
    </citation>
    <scope>NUCLEOTIDE SEQUENCE [LARGE SCALE GENOMIC DNA]</scope>
    <source>
        <strain evidence="7">FAFU-HL-1</strain>
        <tissue evidence="7">Leaf</tissue>
    </source>
</reference>
<dbReference type="Gene3D" id="2.40.330.10">
    <property type="entry name" value="DNA-binding pseudobarrel domain"/>
    <property type="match status" value="1"/>
</dbReference>
<evidence type="ECO:0000313" key="7">
    <source>
        <dbReference type="EMBL" id="KAF9684243.1"/>
    </source>
</evidence>
<dbReference type="EMBL" id="JADGMS010000004">
    <property type="protein sequence ID" value="KAF9684243.1"/>
    <property type="molecule type" value="Genomic_DNA"/>
</dbReference>
<keyword evidence="2" id="KW-0805">Transcription regulation</keyword>
<sequence>MPRPFFQKLILPSTIRDKRLREKGLSKLSRFCFFHASLLCSLRFVKVVQHNITGTKYLIRLWGKWSLTWFGFLQRIPDSFVKKFGHDLLGFVRLIVPGGHVSRIGFIKADEKLWFHVGWQQFVERFAIHIGYFLIFRYSGAQFLMFIYSIISLLR</sequence>
<proteinExistence type="predicted"/>
<keyword evidence="6" id="KW-1133">Transmembrane helix</keyword>
<comment type="subcellular location">
    <subcellularLocation>
        <location evidence="1">Nucleus</location>
    </subcellularLocation>
</comment>
<evidence type="ECO:0000256" key="1">
    <source>
        <dbReference type="ARBA" id="ARBA00004123"/>
    </source>
</evidence>
<accession>A0A835K936</accession>